<sequence>MIGIGSRFTFTIVDLSVHPRRGCRLVPPRNVDLFSNVAVPADGRTGRRYPRYVTEPRVRTEIEGPIAYVWLNRPDKLNGIELDMLQGLLDAAAAIKRNRDVRVVILQGAGESFCAGLDFAAAGKKPSRVVRFFVPNPFRGTNLFQQALWTWRELPVPVIAVTRGHVFGGGFQLAVAADFRFTTPDCQWSILEAKWGLVPDMSGTVPLSELVPADVAKRLVMTGEVFSGQQAADHGLATGVADDPMKPAMELVDALVARSPDSVSASKKLLNRSRRGGLRGAFGRERRYQLRMFRSPNTKVARKAGMTKTEPNFGPRRFR</sequence>
<evidence type="ECO:0000256" key="1">
    <source>
        <dbReference type="ARBA" id="ARBA00005254"/>
    </source>
</evidence>
<gene>
    <name evidence="3" type="ORF">FHP06_13790</name>
</gene>
<dbReference type="Gene3D" id="3.90.226.10">
    <property type="entry name" value="2-enoyl-CoA Hydratase, Chain A, domain 1"/>
    <property type="match status" value="1"/>
</dbReference>
<dbReference type="InterPro" id="IPR001753">
    <property type="entry name" value="Enoyl-CoA_hydra/iso"/>
</dbReference>
<protein>
    <submittedName>
        <fullName evidence="3">Crotonase/enoyl-CoA hydratase family protein</fullName>
    </submittedName>
</protein>
<evidence type="ECO:0000256" key="2">
    <source>
        <dbReference type="SAM" id="MobiDB-lite"/>
    </source>
</evidence>
<dbReference type="InterPro" id="IPR029045">
    <property type="entry name" value="ClpP/crotonase-like_dom_sf"/>
</dbReference>
<dbReference type="PANTHER" id="PTHR43149">
    <property type="entry name" value="ENOYL-COA HYDRATASE"/>
    <property type="match status" value="1"/>
</dbReference>
<dbReference type="InterPro" id="IPR045002">
    <property type="entry name" value="Ech1-like"/>
</dbReference>
<comment type="similarity">
    <text evidence="1">Belongs to the enoyl-CoA hydratase/isomerase family.</text>
</comment>
<organism evidence="3 4">
    <name type="scientific">Aeromicrobium terrae</name>
    <dbReference type="NCBI Taxonomy" id="2498846"/>
    <lineage>
        <taxon>Bacteria</taxon>
        <taxon>Bacillati</taxon>
        <taxon>Actinomycetota</taxon>
        <taxon>Actinomycetes</taxon>
        <taxon>Propionibacteriales</taxon>
        <taxon>Nocardioidaceae</taxon>
        <taxon>Aeromicrobium</taxon>
    </lineage>
</organism>
<keyword evidence="4" id="KW-1185">Reference proteome</keyword>
<proteinExistence type="inferred from homology"/>
<dbReference type="SUPFAM" id="SSF52096">
    <property type="entry name" value="ClpP/crotonase"/>
    <property type="match status" value="1"/>
</dbReference>
<reference evidence="3 4" key="1">
    <citation type="submission" date="2019-06" db="EMBL/GenBank/DDBJ databases">
        <title>Aeromicrobium sp. nov., isolated from a maize field.</title>
        <authorList>
            <person name="Lin S.-Y."/>
            <person name="Tsai C.-F."/>
            <person name="Young C.-C."/>
        </authorList>
    </citation>
    <scope>NUCLEOTIDE SEQUENCE [LARGE SCALE GENOMIC DNA]</scope>
    <source>
        <strain evidence="3 4">CC-CFT486</strain>
    </source>
</reference>
<dbReference type="OrthoDB" id="8452484at2"/>
<evidence type="ECO:0000313" key="4">
    <source>
        <dbReference type="Proteomes" id="UP000321571"/>
    </source>
</evidence>
<accession>A0A5C8NF58</accession>
<dbReference type="Proteomes" id="UP000321571">
    <property type="component" value="Unassembled WGS sequence"/>
</dbReference>
<comment type="caution">
    <text evidence="3">The sequence shown here is derived from an EMBL/GenBank/DDBJ whole genome shotgun (WGS) entry which is preliminary data.</text>
</comment>
<dbReference type="EMBL" id="VDUX01000007">
    <property type="protein sequence ID" value="TXL57445.1"/>
    <property type="molecule type" value="Genomic_DNA"/>
</dbReference>
<dbReference type="GO" id="GO:0016853">
    <property type="term" value="F:isomerase activity"/>
    <property type="evidence" value="ECO:0007669"/>
    <property type="project" value="InterPro"/>
</dbReference>
<name>A0A5C8NF58_9ACTN</name>
<dbReference type="AlphaFoldDB" id="A0A5C8NF58"/>
<dbReference type="Pfam" id="PF00378">
    <property type="entry name" value="ECH_1"/>
    <property type="match status" value="1"/>
</dbReference>
<dbReference type="PANTHER" id="PTHR43149:SF1">
    <property type="entry name" value="DELTA(3,5)-DELTA(2,4)-DIENOYL-COA ISOMERASE, MITOCHONDRIAL"/>
    <property type="match status" value="1"/>
</dbReference>
<dbReference type="CDD" id="cd06558">
    <property type="entry name" value="crotonase-like"/>
    <property type="match status" value="1"/>
</dbReference>
<evidence type="ECO:0000313" key="3">
    <source>
        <dbReference type="EMBL" id="TXL57445.1"/>
    </source>
</evidence>
<dbReference type="NCBIfam" id="NF005699">
    <property type="entry name" value="PRK07509.1"/>
    <property type="match status" value="1"/>
</dbReference>
<feature type="region of interest" description="Disordered" evidence="2">
    <location>
        <begin position="298"/>
        <end position="319"/>
    </location>
</feature>